<name>A0A0P9CFA9_9BACL</name>
<proteinExistence type="inferred from homology"/>
<dbReference type="PANTHER" id="PTHR13707">
    <property type="entry name" value="KETOACID-COENZYME A TRANSFERASE"/>
    <property type="match status" value="1"/>
</dbReference>
<dbReference type="NCBIfam" id="TIGR02428">
    <property type="entry name" value="pcaJ_scoB_fam"/>
    <property type="match status" value="1"/>
</dbReference>
<dbReference type="Proteomes" id="UP000050482">
    <property type="component" value="Unassembled WGS sequence"/>
</dbReference>
<dbReference type="Gene3D" id="3.40.1080.10">
    <property type="entry name" value="Glutaconate Coenzyme A-transferase"/>
    <property type="match status" value="1"/>
</dbReference>
<dbReference type="InterPro" id="IPR004165">
    <property type="entry name" value="CoA_trans_fam_I"/>
</dbReference>
<accession>A0A0P9CFA9</accession>
<organism evidence="3 4">
    <name type="scientific">Alicyclobacillus ferrooxydans</name>
    <dbReference type="NCBI Taxonomy" id="471514"/>
    <lineage>
        <taxon>Bacteria</taxon>
        <taxon>Bacillati</taxon>
        <taxon>Bacillota</taxon>
        <taxon>Bacilli</taxon>
        <taxon>Bacillales</taxon>
        <taxon>Alicyclobacillaceae</taxon>
        <taxon>Alicyclobacillus</taxon>
    </lineage>
</organism>
<dbReference type="InterPro" id="IPR012791">
    <property type="entry name" value="3-oxoacid_CoA-transf_B"/>
</dbReference>
<comment type="caution">
    <text evidence="3">The sequence shown here is derived from an EMBL/GenBank/DDBJ whole genome shotgun (WGS) entry which is preliminary data.</text>
</comment>
<dbReference type="EMBL" id="LJCO01000033">
    <property type="protein sequence ID" value="KPV44481.1"/>
    <property type="molecule type" value="Genomic_DNA"/>
</dbReference>
<reference evidence="3 4" key="1">
    <citation type="submission" date="2015-09" db="EMBL/GenBank/DDBJ databases">
        <title>Draft genome sequence of Alicyclobacillus ferrooxydans DSM 22381.</title>
        <authorList>
            <person name="Hemp J."/>
        </authorList>
    </citation>
    <scope>NUCLEOTIDE SEQUENCE [LARGE SCALE GENOMIC DNA]</scope>
    <source>
        <strain evidence="3 4">TC-34</strain>
    </source>
</reference>
<dbReference type="SMART" id="SM00882">
    <property type="entry name" value="CoA_trans"/>
    <property type="match status" value="1"/>
</dbReference>
<dbReference type="STRING" id="471514.AN477_07220"/>
<keyword evidence="2" id="KW-0808">Transferase</keyword>
<evidence type="ECO:0000256" key="1">
    <source>
        <dbReference type="ARBA" id="ARBA00007047"/>
    </source>
</evidence>
<keyword evidence="4" id="KW-1185">Reference proteome</keyword>
<dbReference type="AlphaFoldDB" id="A0A0P9CFA9"/>
<dbReference type="OrthoDB" id="9778604at2"/>
<protein>
    <recommendedName>
        <fullName evidence="5">Acetate CoA-transferase</fullName>
    </recommendedName>
</protein>
<dbReference type="SUPFAM" id="SSF100950">
    <property type="entry name" value="NagB/RpiA/CoA transferase-like"/>
    <property type="match status" value="1"/>
</dbReference>
<dbReference type="RefSeq" id="WP_054968577.1">
    <property type="nucleotide sequence ID" value="NZ_LJCO01000033.1"/>
</dbReference>
<gene>
    <name evidence="3" type="ORF">AN477_07220</name>
</gene>
<dbReference type="PATRIC" id="fig|471514.4.peg.3689"/>
<dbReference type="Pfam" id="PF01144">
    <property type="entry name" value="CoA_trans"/>
    <property type="match status" value="1"/>
</dbReference>
<evidence type="ECO:0008006" key="5">
    <source>
        <dbReference type="Google" id="ProtNLM"/>
    </source>
</evidence>
<evidence type="ECO:0000313" key="4">
    <source>
        <dbReference type="Proteomes" id="UP000050482"/>
    </source>
</evidence>
<dbReference type="PANTHER" id="PTHR13707:SF57">
    <property type="entry name" value="SUCCINYL-COA:3-KETOACID COENZYME A TRANSFERASE SUBUNIT B-RELATED"/>
    <property type="match status" value="1"/>
</dbReference>
<comment type="similarity">
    <text evidence="1">Belongs to the 3-oxoacid CoA-transferase subunit B family.</text>
</comment>
<dbReference type="InterPro" id="IPR037171">
    <property type="entry name" value="NagB/RpiA_transferase-like"/>
</dbReference>
<sequence length="216" mass="22807">MDFKAIIAARAALELQDGDIVNLGVGIPTLVVNYLPEGREVFMHTENGLLGVGPTPAPDHVDPDLINASKLPVTQTVGCSFFASDESFAMIRGGHIDVTILGALQVDTRGRVANWSVPGKPILGVGGAMDLLIGAKRVIVTMSHTDRNGNPKIVEECTLPLTADRNVNVVITDLAVFKVEPQGLVLTELLSGATLDEVTAKTGARFDVKLVETTTG</sequence>
<evidence type="ECO:0000256" key="2">
    <source>
        <dbReference type="ARBA" id="ARBA00022679"/>
    </source>
</evidence>
<evidence type="ECO:0000313" key="3">
    <source>
        <dbReference type="EMBL" id="KPV44481.1"/>
    </source>
</evidence>
<dbReference type="GO" id="GO:0008410">
    <property type="term" value="F:CoA-transferase activity"/>
    <property type="evidence" value="ECO:0007669"/>
    <property type="project" value="InterPro"/>
</dbReference>